<proteinExistence type="predicted"/>
<dbReference type="RefSeq" id="WP_242860446.1">
    <property type="nucleotide sequence ID" value="NZ_CZAW01000002.1"/>
</dbReference>
<gene>
    <name evidence="4" type="primary">srrA_1</name>
    <name evidence="4" type="ORF">ERS852523_00228</name>
</gene>
<evidence type="ECO:0000313" key="5">
    <source>
        <dbReference type="Proteomes" id="UP000095712"/>
    </source>
</evidence>
<dbReference type="GO" id="GO:0003677">
    <property type="term" value="F:DNA binding"/>
    <property type="evidence" value="ECO:0007669"/>
    <property type="project" value="UniProtKB-UniRule"/>
</dbReference>
<dbReference type="InterPro" id="IPR036388">
    <property type="entry name" value="WH-like_DNA-bd_sf"/>
</dbReference>
<dbReference type="CDD" id="cd00383">
    <property type="entry name" value="trans_reg_C"/>
    <property type="match status" value="1"/>
</dbReference>
<protein>
    <submittedName>
        <fullName evidence="4">Staphylococcal respiratory response protein A</fullName>
    </submittedName>
</protein>
<dbReference type="PROSITE" id="PS51755">
    <property type="entry name" value="OMPR_PHOB"/>
    <property type="match status" value="1"/>
</dbReference>
<dbReference type="GO" id="GO:0006355">
    <property type="term" value="P:regulation of DNA-templated transcription"/>
    <property type="evidence" value="ECO:0007669"/>
    <property type="project" value="InterPro"/>
</dbReference>
<feature type="domain" description="OmpR/PhoB-type" evidence="3">
    <location>
        <begin position="61"/>
        <end position="161"/>
    </location>
</feature>
<keyword evidence="1 2" id="KW-0238">DNA-binding</keyword>
<dbReference type="GO" id="GO:0000160">
    <property type="term" value="P:phosphorelay signal transduction system"/>
    <property type="evidence" value="ECO:0007669"/>
    <property type="project" value="InterPro"/>
</dbReference>
<dbReference type="InterPro" id="IPR001867">
    <property type="entry name" value="OmpR/PhoB-type_DNA-bd"/>
</dbReference>
<dbReference type="Proteomes" id="UP000095712">
    <property type="component" value="Unassembled WGS sequence"/>
</dbReference>
<dbReference type="EMBL" id="CZAW01000002">
    <property type="protein sequence ID" value="CUP00806.1"/>
    <property type="molecule type" value="Genomic_DNA"/>
</dbReference>
<dbReference type="SMART" id="SM00862">
    <property type="entry name" value="Trans_reg_C"/>
    <property type="match status" value="1"/>
</dbReference>
<organism evidence="4 5">
    <name type="scientific">Blautia wexlerae</name>
    <dbReference type="NCBI Taxonomy" id="418240"/>
    <lineage>
        <taxon>Bacteria</taxon>
        <taxon>Bacillati</taxon>
        <taxon>Bacillota</taxon>
        <taxon>Clostridia</taxon>
        <taxon>Lachnospirales</taxon>
        <taxon>Lachnospiraceae</taxon>
        <taxon>Blautia</taxon>
    </lineage>
</organism>
<evidence type="ECO:0000259" key="3">
    <source>
        <dbReference type="PROSITE" id="PS51755"/>
    </source>
</evidence>
<dbReference type="AlphaFoldDB" id="A0A174JRJ8"/>
<dbReference type="SUPFAM" id="SSF46894">
    <property type="entry name" value="C-terminal effector domain of the bipartite response regulators"/>
    <property type="match status" value="1"/>
</dbReference>
<sequence length="162" mass="19008">MLETGRQIGEKLFVLLTADQKKELTQFVLEDKTGGVNSADIPCYPIFHGKYSVSKRTGPPLTEIREGEIYFCLEQRLVIVREQIVELTVKEFEIFALLIMNPKRVFTYEMLMDLVWHEDYTYYSRKAVNNHVSNLRKKLKIFPDLPDYIKSVYGIGYKFEVK</sequence>
<dbReference type="InterPro" id="IPR016032">
    <property type="entry name" value="Sig_transdc_resp-reg_C-effctor"/>
</dbReference>
<feature type="DNA-binding region" description="OmpR/PhoB-type" evidence="2">
    <location>
        <begin position="61"/>
        <end position="161"/>
    </location>
</feature>
<evidence type="ECO:0000256" key="2">
    <source>
        <dbReference type="PROSITE-ProRule" id="PRU01091"/>
    </source>
</evidence>
<name>A0A174JRJ8_9FIRM</name>
<reference evidence="4 5" key="1">
    <citation type="submission" date="2015-09" db="EMBL/GenBank/DDBJ databases">
        <authorList>
            <consortium name="Pathogen Informatics"/>
        </authorList>
    </citation>
    <scope>NUCLEOTIDE SEQUENCE [LARGE SCALE GENOMIC DNA]</scope>
    <source>
        <strain evidence="4 5">2789STDY5834911</strain>
    </source>
</reference>
<evidence type="ECO:0000256" key="1">
    <source>
        <dbReference type="ARBA" id="ARBA00023125"/>
    </source>
</evidence>
<dbReference type="Gene3D" id="1.10.10.10">
    <property type="entry name" value="Winged helix-like DNA-binding domain superfamily/Winged helix DNA-binding domain"/>
    <property type="match status" value="1"/>
</dbReference>
<accession>A0A174JRJ8</accession>
<dbReference type="Pfam" id="PF00486">
    <property type="entry name" value="Trans_reg_C"/>
    <property type="match status" value="1"/>
</dbReference>
<evidence type="ECO:0000313" key="4">
    <source>
        <dbReference type="EMBL" id="CUP00806.1"/>
    </source>
</evidence>